<dbReference type="InterPro" id="IPR021518">
    <property type="entry name" value="DUF3181"/>
</dbReference>
<gene>
    <name evidence="1" type="ORF">CVIRNUC_001218</name>
</gene>
<dbReference type="Pfam" id="PF11378">
    <property type="entry name" value="DUF3181"/>
    <property type="match status" value="1"/>
</dbReference>
<evidence type="ECO:0000313" key="2">
    <source>
        <dbReference type="Proteomes" id="UP001314263"/>
    </source>
</evidence>
<dbReference type="AlphaFoldDB" id="A0AAV1HSJ3"/>
<accession>A0AAV1HSJ3</accession>
<protein>
    <submittedName>
        <fullName evidence="1">Uncharacterized protein</fullName>
    </submittedName>
</protein>
<dbReference type="Proteomes" id="UP001314263">
    <property type="component" value="Unassembled WGS sequence"/>
</dbReference>
<comment type="caution">
    <text evidence="1">The sequence shown here is derived from an EMBL/GenBank/DDBJ whole genome shotgun (WGS) entry which is preliminary data.</text>
</comment>
<dbReference type="EMBL" id="CAUYUE010000002">
    <property type="protein sequence ID" value="CAK0740024.1"/>
    <property type="molecule type" value="Genomic_DNA"/>
</dbReference>
<proteinExistence type="predicted"/>
<reference evidence="1 2" key="1">
    <citation type="submission" date="2023-10" db="EMBL/GenBank/DDBJ databases">
        <authorList>
            <person name="Maclean D."/>
            <person name="Macfadyen A."/>
        </authorList>
    </citation>
    <scope>NUCLEOTIDE SEQUENCE [LARGE SCALE GENOMIC DNA]</scope>
</reference>
<keyword evidence="2" id="KW-1185">Reference proteome</keyword>
<name>A0AAV1HSJ3_9CHLO</name>
<evidence type="ECO:0000313" key="1">
    <source>
        <dbReference type="EMBL" id="CAK0740024.1"/>
    </source>
</evidence>
<organism evidence="1 2">
    <name type="scientific">Coccomyxa viridis</name>
    <dbReference type="NCBI Taxonomy" id="1274662"/>
    <lineage>
        <taxon>Eukaryota</taxon>
        <taxon>Viridiplantae</taxon>
        <taxon>Chlorophyta</taxon>
        <taxon>core chlorophytes</taxon>
        <taxon>Trebouxiophyceae</taxon>
        <taxon>Trebouxiophyceae incertae sedis</taxon>
        <taxon>Coccomyxaceae</taxon>
        <taxon>Coccomyxa</taxon>
    </lineage>
</organism>
<sequence length="160" mass="17188">MAIPSSICQLRTSPLLSGGKTIRTPFRSIAPRRLRVARGIGSDAAGGFMDLSKLVSGGGKLSGAWGDLAYKIGKEVYVDVQGWHLFLKEITVDKDVKMHQALASQLGPMGEPSEGDVEEVLKKIPLSLGGGKQKVSLYDALPSFSIRDLTEIVSDFSKNQ</sequence>